<sequence>MSTRTCTRRHRRSPPPTGGQGRSGACGWDAWGSTHASPPEPRDMCRSRRWDAVSCVRVHLQCLLALILGYTAILLSSSLSE</sequence>
<evidence type="ECO:0000313" key="3">
    <source>
        <dbReference type="EnsemblPlants" id="TuG1812G0500003232.01.T01"/>
    </source>
</evidence>
<evidence type="ECO:0000313" key="4">
    <source>
        <dbReference type="Proteomes" id="UP000015106"/>
    </source>
</evidence>
<keyword evidence="2" id="KW-1133">Transmembrane helix</keyword>
<dbReference type="EnsemblPlants" id="TuG1812G0500003232.01.T01">
    <property type="protein sequence ID" value="TuG1812G0500003232.01.T01"/>
    <property type="gene ID" value="TuG1812G0500003232.01"/>
</dbReference>
<feature type="compositionally biased region" description="Basic residues" evidence="1">
    <location>
        <begin position="1"/>
        <end position="13"/>
    </location>
</feature>
<reference evidence="4" key="1">
    <citation type="journal article" date="2013" name="Nature">
        <title>Draft genome of the wheat A-genome progenitor Triticum urartu.</title>
        <authorList>
            <person name="Ling H.Q."/>
            <person name="Zhao S."/>
            <person name="Liu D."/>
            <person name="Wang J."/>
            <person name="Sun H."/>
            <person name="Zhang C."/>
            <person name="Fan H."/>
            <person name="Li D."/>
            <person name="Dong L."/>
            <person name="Tao Y."/>
            <person name="Gao C."/>
            <person name="Wu H."/>
            <person name="Li Y."/>
            <person name="Cui Y."/>
            <person name="Guo X."/>
            <person name="Zheng S."/>
            <person name="Wang B."/>
            <person name="Yu K."/>
            <person name="Liang Q."/>
            <person name="Yang W."/>
            <person name="Lou X."/>
            <person name="Chen J."/>
            <person name="Feng M."/>
            <person name="Jian J."/>
            <person name="Zhang X."/>
            <person name="Luo G."/>
            <person name="Jiang Y."/>
            <person name="Liu J."/>
            <person name="Wang Z."/>
            <person name="Sha Y."/>
            <person name="Zhang B."/>
            <person name="Wu H."/>
            <person name="Tang D."/>
            <person name="Shen Q."/>
            <person name="Xue P."/>
            <person name="Zou S."/>
            <person name="Wang X."/>
            <person name="Liu X."/>
            <person name="Wang F."/>
            <person name="Yang Y."/>
            <person name="An X."/>
            <person name="Dong Z."/>
            <person name="Zhang K."/>
            <person name="Zhang X."/>
            <person name="Luo M.C."/>
            <person name="Dvorak J."/>
            <person name="Tong Y."/>
            <person name="Wang J."/>
            <person name="Yang H."/>
            <person name="Li Z."/>
            <person name="Wang D."/>
            <person name="Zhang A."/>
            <person name="Wang J."/>
        </authorList>
    </citation>
    <scope>NUCLEOTIDE SEQUENCE</scope>
    <source>
        <strain evidence="4">cv. G1812</strain>
    </source>
</reference>
<protein>
    <submittedName>
        <fullName evidence="3">Uncharacterized protein</fullName>
    </submittedName>
</protein>
<reference evidence="3" key="2">
    <citation type="submission" date="2018-03" db="EMBL/GenBank/DDBJ databases">
        <title>The Triticum urartu genome reveals the dynamic nature of wheat genome evolution.</title>
        <authorList>
            <person name="Ling H."/>
            <person name="Ma B."/>
            <person name="Shi X."/>
            <person name="Liu H."/>
            <person name="Dong L."/>
            <person name="Sun H."/>
            <person name="Cao Y."/>
            <person name="Gao Q."/>
            <person name="Zheng S."/>
            <person name="Li Y."/>
            <person name="Yu Y."/>
            <person name="Du H."/>
            <person name="Qi M."/>
            <person name="Li Y."/>
            <person name="Yu H."/>
            <person name="Cui Y."/>
            <person name="Wang N."/>
            <person name="Chen C."/>
            <person name="Wu H."/>
            <person name="Zhao Y."/>
            <person name="Zhang J."/>
            <person name="Li Y."/>
            <person name="Zhou W."/>
            <person name="Zhang B."/>
            <person name="Hu W."/>
            <person name="Eijk M."/>
            <person name="Tang J."/>
            <person name="Witsenboer H."/>
            <person name="Zhao S."/>
            <person name="Li Z."/>
            <person name="Zhang A."/>
            <person name="Wang D."/>
            <person name="Liang C."/>
        </authorList>
    </citation>
    <scope>NUCLEOTIDE SEQUENCE [LARGE SCALE GENOMIC DNA]</scope>
    <source>
        <strain evidence="3">cv. G1812</strain>
    </source>
</reference>
<feature type="region of interest" description="Disordered" evidence="1">
    <location>
        <begin position="1"/>
        <end position="45"/>
    </location>
</feature>
<proteinExistence type="predicted"/>
<keyword evidence="2" id="KW-0472">Membrane</keyword>
<organism evidence="3 4">
    <name type="scientific">Triticum urartu</name>
    <name type="common">Red wild einkorn</name>
    <name type="synonym">Crithodium urartu</name>
    <dbReference type="NCBI Taxonomy" id="4572"/>
    <lineage>
        <taxon>Eukaryota</taxon>
        <taxon>Viridiplantae</taxon>
        <taxon>Streptophyta</taxon>
        <taxon>Embryophyta</taxon>
        <taxon>Tracheophyta</taxon>
        <taxon>Spermatophyta</taxon>
        <taxon>Magnoliopsida</taxon>
        <taxon>Liliopsida</taxon>
        <taxon>Poales</taxon>
        <taxon>Poaceae</taxon>
        <taxon>BOP clade</taxon>
        <taxon>Pooideae</taxon>
        <taxon>Triticodae</taxon>
        <taxon>Triticeae</taxon>
        <taxon>Triticinae</taxon>
        <taxon>Triticum</taxon>
    </lineage>
</organism>
<keyword evidence="2" id="KW-0812">Transmembrane</keyword>
<keyword evidence="4" id="KW-1185">Reference proteome</keyword>
<accession>A0A8R7QH31</accession>
<dbReference type="AlphaFoldDB" id="A0A8R7QH31"/>
<dbReference type="Gramene" id="TuG1812G0500003232.01.T01">
    <property type="protein sequence ID" value="TuG1812G0500003232.01.T01"/>
    <property type="gene ID" value="TuG1812G0500003232.01"/>
</dbReference>
<dbReference type="Proteomes" id="UP000015106">
    <property type="component" value="Chromosome 5"/>
</dbReference>
<evidence type="ECO:0000256" key="1">
    <source>
        <dbReference type="SAM" id="MobiDB-lite"/>
    </source>
</evidence>
<feature type="transmembrane region" description="Helical" evidence="2">
    <location>
        <begin position="58"/>
        <end position="79"/>
    </location>
</feature>
<evidence type="ECO:0000256" key="2">
    <source>
        <dbReference type="SAM" id="Phobius"/>
    </source>
</evidence>
<name>A0A8R7QH31_TRIUA</name>
<reference evidence="3" key="3">
    <citation type="submission" date="2022-06" db="UniProtKB">
        <authorList>
            <consortium name="EnsemblPlants"/>
        </authorList>
    </citation>
    <scope>IDENTIFICATION</scope>
</reference>